<gene>
    <name evidence="3" type="ORF">NS184_09715</name>
</gene>
<feature type="domain" description="LysM" evidence="2">
    <location>
        <begin position="160"/>
        <end position="204"/>
    </location>
</feature>
<dbReference type="EMBL" id="LDQC01000051">
    <property type="protein sequence ID" value="KTR06075.1"/>
    <property type="molecule type" value="Genomic_DNA"/>
</dbReference>
<dbReference type="Pfam" id="PF01476">
    <property type="entry name" value="LysM"/>
    <property type="match status" value="3"/>
</dbReference>
<accession>A0A175RQI4</accession>
<feature type="region of interest" description="Disordered" evidence="1">
    <location>
        <begin position="206"/>
        <end position="232"/>
    </location>
</feature>
<dbReference type="PATRIC" id="fig|33881.3.peg.2285"/>
<dbReference type="Proteomes" id="UP000078252">
    <property type="component" value="Unassembled WGS sequence"/>
</dbReference>
<dbReference type="RefSeq" id="WP_058725918.1">
    <property type="nucleotide sequence ID" value="NZ_LDQC01000051.1"/>
</dbReference>
<dbReference type="SMART" id="SM00257">
    <property type="entry name" value="LysM"/>
    <property type="match status" value="3"/>
</dbReference>
<comment type="caution">
    <text evidence="3">The sequence shown here is derived from an EMBL/GenBank/DDBJ whole genome shotgun (WGS) entry which is preliminary data.</text>
</comment>
<organism evidence="3 4">
    <name type="scientific">Curtobacterium luteum</name>
    <dbReference type="NCBI Taxonomy" id="33881"/>
    <lineage>
        <taxon>Bacteria</taxon>
        <taxon>Bacillati</taxon>
        <taxon>Actinomycetota</taxon>
        <taxon>Actinomycetes</taxon>
        <taxon>Micrococcales</taxon>
        <taxon>Microbacteriaceae</taxon>
        <taxon>Curtobacterium</taxon>
    </lineage>
</organism>
<evidence type="ECO:0000259" key="2">
    <source>
        <dbReference type="PROSITE" id="PS51782"/>
    </source>
</evidence>
<dbReference type="PANTHER" id="PTHR33734:SF22">
    <property type="entry name" value="MEMBRANE-BOUND LYTIC MUREIN TRANSGLYCOSYLASE D"/>
    <property type="match status" value="1"/>
</dbReference>
<dbReference type="SUPFAM" id="SSF54106">
    <property type="entry name" value="LysM domain"/>
    <property type="match status" value="3"/>
</dbReference>
<protein>
    <recommendedName>
        <fullName evidence="2">LysM domain-containing protein</fullName>
    </recommendedName>
</protein>
<proteinExistence type="predicted"/>
<dbReference type="PROSITE" id="PS51782">
    <property type="entry name" value="LYSM"/>
    <property type="match status" value="3"/>
</dbReference>
<dbReference type="InterPro" id="IPR018392">
    <property type="entry name" value="LysM"/>
</dbReference>
<sequence>MDNAADEAARRARSARFATMPIVLAGTLAVTAGLTGPVAHVEPRHDDEGGANKRHVDQDRNESDGPVFTTAVARPAETTVTTVAAVSKAPTTAVPTSYTVRQGDTVSAIAARYGLSAQEVLVRNGLGWNTIIHPGQTLHLASTPAVQAAPARTTTTSSTGSYHVRSGDTVSGIASRIGVSTQALLRANNLSQRSVIYPGQTLRVPSASAPSTPSASSSSAASRPASTASASSSGHVKIVSGDTIASIAAAHHVSVKALLAANGLSYTSTIYAGGTLVLPGATATAAVSTSTASTGASVSSTVLSAEQWRNAATIVSVGRSLGVPQRGLVVALAAAMQESSLRNLSHGDRDSVGLFQQRPSQGWGSAASLQDPATAAKRFFTGNPGKTRGLLGVSGWASMSVTDAAQAVQVSAYPTAYAKWAGPAETWLASL</sequence>
<name>A0A175RQI4_9MICO</name>
<evidence type="ECO:0000256" key="1">
    <source>
        <dbReference type="SAM" id="MobiDB-lite"/>
    </source>
</evidence>
<evidence type="ECO:0000313" key="4">
    <source>
        <dbReference type="Proteomes" id="UP000078252"/>
    </source>
</evidence>
<feature type="domain" description="LysM" evidence="2">
    <location>
        <begin position="234"/>
        <end position="278"/>
    </location>
</feature>
<reference evidence="3 4" key="1">
    <citation type="journal article" date="2016" name="Front. Microbiol.">
        <title>Genomic Resource of Rice Seed Associated Bacteria.</title>
        <authorList>
            <person name="Midha S."/>
            <person name="Bansal K."/>
            <person name="Sharma S."/>
            <person name="Kumar N."/>
            <person name="Patil P.P."/>
            <person name="Chaudhry V."/>
            <person name="Patil P.B."/>
        </authorList>
    </citation>
    <scope>NUCLEOTIDE SEQUENCE [LARGE SCALE GENOMIC DNA]</scope>
    <source>
        <strain evidence="3 4">NS184</strain>
    </source>
</reference>
<dbReference type="CDD" id="cd00118">
    <property type="entry name" value="LysM"/>
    <property type="match status" value="3"/>
</dbReference>
<feature type="compositionally biased region" description="Basic and acidic residues" evidence="1">
    <location>
        <begin position="41"/>
        <end position="63"/>
    </location>
</feature>
<dbReference type="AlphaFoldDB" id="A0A175RQI4"/>
<feature type="domain" description="LysM" evidence="2">
    <location>
        <begin position="96"/>
        <end position="140"/>
    </location>
</feature>
<dbReference type="InterPro" id="IPR036779">
    <property type="entry name" value="LysM_dom_sf"/>
</dbReference>
<dbReference type="Gene3D" id="3.10.350.10">
    <property type="entry name" value="LysM domain"/>
    <property type="match status" value="3"/>
</dbReference>
<dbReference type="GO" id="GO:0008932">
    <property type="term" value="F:lytic endotransglycosylase activity"/>
    <property type="evidence" value="ECO:0007669"/>
    <property type="project" value="TreeGrafter"/>
</dbReference>
<dbReference type="PANTHER" id="PTHR33734">
    <property type="entry name" value="LYSM DOMAIN-CONTAINING GPI-ANCHORED PROTEIN 2"/>
    <property type="match status" value="1"/>
</dbReference>
<dbReference type="STRING" id="33881.NS184_09715"/>
<feature type="region of interest" description="Disordered" evidence="1">
    <location>
        <begin position="39"/>
        <end position="66"/>
    </location>
</feature>
<evidence type="ECO:0000313" key="3">
    <source>
        <dbReference type="EMBL" id="KTR06075.1"/>
    </source>
</evidence>